<feature type="transmembrane region" description="Helical" evidence="6">
    <location>
        <begin position="74"/>
        <end position="95"/>
    </location>
</feature>
<feature type="transmembrane region" description="Helical" evidence="6">
    <location>
        <begin position="116"/>
        <end position="134"/>
    </location>
</feature>
<dbReference type="PANTHER" id="PTHR43652:SF6">
    <property type="entry name" value="ARGININE REPRESSOR"/>
    <property type="match status" value="1"/>
</dbReference>
<dbReference type="InterPro" id="IPR051679">
    <property type="entry name" value="DASS-Related_Transporters"/>
</dbReference>
<dbReference type="PANTHER" id="PTHR43652">
    <property type="entry name" value="BASIC AMINO ACID ANTIPORTER YFCC-RELATED"/>
    <property type="match status" value="1"/>
</dbReference>
<evidence type="ECO:0000256" key="3">
    <source>
        <dbReference type="ARBA" id="ARBA00022692"/>
    </source>
</evidence>
<feature type="transmembrane region" description="Helical" evidence="6">
    <location>
        <begin position="347"/>
        <end position="366"/>
    </location>
</feature>
<reference evidence="7 8" key="1">
    <citation type="submission" date="2019-07" db="EMBL/GenBank/DDBJ databases">
        <title>Genomic Encyclopedia of Type Strains, Phase I: the one thousand microbial genomes (KMG-I) project.</title>
        <authorList>
            <person name="Kyrpides N."/>
        </authorList>
    </citation>
    <scope>NUCLEOTIDE SEQUENCE [LARGE SCALE GENOMIC DNA]</scope>
    <source>
        <strain evidence="7 8">DSM 16647</strain>
    </source>
</reference>
<evidence type="ECO:0000313" key="7">
    <source>
        <dbReference type="EMBL" id="TYP51597.1"/>
    </source>
</evidence>
<feature type="transmembrane region" description="Helical" evidence="6">
    <location>
        <begin position="442"/>
        <end position="465"/>
    </location>
</feature>
<feature type="transmembrane region" description="Helical" evidence="6">
    <location>
        <begin position="373"/>
        <end position="392"/>
    </location>
</feature>
<keyword evidence="8" id="KW-1185">Reference proteome</keyword>
<evidence type="ECO:0000256" key="2">
    <source>
        <dbReference type="ARBA" id="ARBA00022475"/>
    </source>
</evidence>
<evidence type="ECO:0000313" key="8">
    <source>
        <dbReference type="Proteomes" id="UP000322294"/>
    </source>
</evidence>
<keyword evidence="5 6" id="KW-0472">Membrane</keyword>
<dbReference type="RefSeq" id="WP_148867603.1">
    <property type="nucleotide sequence ID" value="NZ_VNHO01000022.1"/>
</dbReference>
<dbReference type="EMBL" id="VNHO01000022">
    <property type="protein sequence ID" value="TYP51597.1"/>
    <property type="molecule type" value="Genomic_DNA"/>
</dbReference>
<evidence type="ECO:0000256" key="6">
    <source>
        <dbReference type="SAM" id="Phobius"/>
    </source>
</evidence>
<accession>A0A5S5AKI6</accession>
<dbReference type="InterPro" id="IPR018385">
    <property type="entry name" value="C4_dicarb_anaerob_car-like"/>
</dbReference>
<feature type="transmembrane region" description="Helical" evidence="6">
    <location>
        <begin position="288"/>
        <end position="305"/>
    </location>
</feature>
<keyword evidence="4 6" id="KW-1133">Transmembrane helix</keyword>
<sequence length="468" mass="50853">MEKKTKYTLDDLLHPFIILFTILVIVALMTHLIPAGVYDKVEVGGKLITKAGSYHQIQPNPINLMEFFMAIPQGLQNAAALIFMIFLIGGAIRVFDSTGVFNAALSEILKRTGKDNGVLVIAFLTIFFACIGAFPSMFEATIPFAPILISIALALGYDEVVGVSMGLLGVVIGWTSGPTNPWTVGIGQTIAQLPMFSGIGYRLVILVILTAITIIYISIYGKRIKQDPSRSVVYGINTGRGQYNSDNIFKTNFTTKHGFILLDLALTIGLILYGTFNWKWGITEMSAVYIMGGIIAGALAGFNPSKTADEFIMGGKNIFPAAMAVGLARSIQVLMDNAQISDTIVHYLSIPLAHLPTIFTAIGMFIVQSILNFFIPSGSGLAMVTMPIMVSLSDVLHLNRQIAILAFQYGDGLSNLCFPTTAVTMAFLSIAKIPFNKWLRYIMPYLLITWGFAAVSLIVAVLINYGPF</sequence>
<proteinExistence type="predicted"/>
<dbReference type="Proteomes" id="UP000322294">
    <property type="component" value="Unassembled WGS sequence"/>
</dbReference>
<feature type="transmembrane region" description="Helical" evidence="6">
    <location>
        <begin position="412"/>
        <end position="430"/>
    </location>
</feature>
<feature type="transmembrane region" description="Helical" evidence="6">
    <location>
        <begin position="12"/>
        <end position="33"/>
    </location>
</feature>
<comment type="caution">
    <text evidence="7">The sequence shown here is derived from an EMBL/GenBank/DDBJ whole genome shotgun (WGS) entry which is preliminary data.</text>
</comment>
<feature type="transmembrane region" description="Helical" evidence="6">
    <location>
        <begin position="199"/>
        <end position="220"/>
    </location>
</feature>
<dbReference type="AlphaFoldDB" id="A0A5S5AKI6"/>
<organism evidence="7 8">
    <name type="scientific">Thermosediminibacter litoriperuensis</name>
    <dbReference type="NCBI Taxonomy" id="291989"/>
    <lineage>
        <taxon>Bacteria</taxon>
        <taxon>Bacillati</taxon>
        <taxon>Bacillota</taxon>
        <taxon>Clostridia</taxon>
        <taxon>Thermosediminibacterales</taxon>
        <taxon>Thermosediminibacteraceae</taxon>
        <taxon>Thermosediminibacter</taxon>
    </lineage>
</organism>
<evidence type="ECO:0000256" key="5">
    <source>
        <dbReference type="ARBA" id="ARBA00023136"/>
    </source>
</evidence>
<dbReference type="Pfam" id="PF03606">
    <property type="entry name" value="DcuC"/>
    <property type="match status" value="1"/>
</dbReference>
<feature type="transmembrane region" description="Helical" evidence="6">
    <location>
        <begin position="258"/>
        <end position="276"/>
    </location>
</feature>
<comment type="subcellular location">
    <subcellularLocation>
        <location evidence="1">Cell membrane</location>
        <topology evidence="1">Multi-pass membrane protein</topology>
    </subcellularLocation>
</comment>
<keyword evidence="3 6" id="KW-0812">Transmembrane</keyword>
<gene>
    <name evidence="7" type="ORF">LZ11_01887</name>
</gene>
<evidence type="ECO:0000256" key="1">
    <source>
        <dbReference type="ARBA" id="ARBA00004651"/>
    </source>
</evidence>
<dbReference type="GO" id="GO:0005886">
    <property type="term" value="C:plasma membrane"/>
    <property type="evidence" value="ECO:0007669"/>
    <property type="project" value="UniProtKB-SubCell"/>
</dbReference>
<keyword evidence="2" id="KW-1003">Cell membrane</keyword>
<protein>
    <submittedName>
        <fullName evidence="7">Putative ion transporter superfamily protein YfcC</fullName>
    </submittedName>
</protein>
<dbReference type="OrthoDB" id="255482at2"/>
<evidence type="ECO:0000256" key="4">
    <source>
        <dbReference type="ARBA" id="ARBA00022989"/>
    </source>
</evidence>
<name>A0A5S5AKI6_9FIRM</name>